<evidence type="ECO:0000313" key="2">
    <source>
        <dbReference type="Proteomes" id="UP000008144"/>
    </source>
</evidence>
<keyword evidence="2" id="KW-1185">Reference proteome</keyword>
<reference evidence="1" key="2">
    <citation type="journal article" date="2008" name="Genome Biol.">
        <title>Improved genome assembly and evidence-based global gene model set for the chordate Ciona intestinalis: new insight into intron and operon populations.</title>
        <authorList>
            <person name="Satou Y."/>
            <person name="Mineta K."/>
            <person name="Ogasawara M."/>
            <person name="Sasakura Y."/>
            <person name="Shoguchi E."/>
            <person name="Ueno K."/>
            <person name="Yamada L."/>
            <person name="Matsumoto J."/>
            <person name="Wasserscheid J."/>
            <person name="Dewar K."/>
            <person name="Wiley G.B."/>
            <person name="Macmil S.L."/>
            <person name="Roe B.A."/>
            <person name="Zeller R.W."/>
            <person name="Hastings K.E."/>
            <person name="Lemaire P."/>
            <person name="Lindquist E."/>
            <person name="Endo T."/>
            <person name="Hotta K."/>
            <person name="Inaba K."/>
        </authorList>
    </citation>
    <scope>NUCLEOTIDE SEQUENCE [LARGE SCALE GENOMIC DNA]</scope>
    <source>
        <strain evidence="1">wild type</strain>
    </source>
</reference>
<accession>H2XUM8</accession>
<dbReference type="Ensembl" id="ENSCINT00000032733.1">
    <property type="protein sequence ID" value="ENSCINP00000033362.1"/>
    <property type="gene ID" value="ENSCING00000021527.1"/>
</dbReference>
<reference evidence="1" key="4">
    <citation type="submission" date="2025-09" db="UniProtKB">
        <authorList>
            <consortium name="Ensembl"/>
        </authorList>
    </citation>
    <scope>IDENTIFICATION</scope>
</reference>
<evidence type="ECO:0000313" key="1">
    <source>
        <dbReference type="Ensembl" id="ENSCINP00000033362.1"/>
    </source>
</evidence>
<dbReference type="InParanoid" id="H2XUM8"/>
<dbReference type="EMBL" id="EAAA01002050">
    <property type="status" value="NOT_ANNOTATED_CDS"/>
    <property type="molecule type" value="Genomic_DNA"/>
</dbReference>
<reference evidence="1" key="3">
    <citation type="submission" date="2025-08" db="UniProtKB">
        <authorList>
            <consortium name="Ensembl"/>
        </authorList>
    </citation>
    <scope>IDENTIFICATION</scope>
</reference>
<sequence length="97" mass="11712">MFLFHFYQKVISFYMHALGNLHLLNHTVHGCSNHHFHFHSTDHQQRLTFSDLITNLNFDLQYISRHRTTNGAFYTNSCFWMKIHFLHGFIIFNSNRP</sequence>
<dbReference type="HOGENOM" id="CLU_2346035_0_0_1"/>
<protein>
    <submittedName>
        <fullName evidence="1">Uncharacterized protein</fullName>
    </submittedName>
</protein>
<proteinExistence type="predicted"/>
<name>H2XUM8_CIOIN</name>
<dbReference type="Proteomes" id="UP000008144">
    <property type="component" value="Chromosome 5"/>
</dbReference>
<dbReference type="AlphaFoldDB" id="H2XUM8"/>
<reference evidence="2" key="1">
    <citation type="journal article" date="2002" name="Science">
        <title>The draft genome of Ciona intestinalis: insights into chordate and vertebrate origins.</title>
        <authorList>
            <person name="Dehal P."/>
            <person name="Satou Y."/>
            <person name="Campbell R.K."/>
            <person name="Chapman J."/>
            <person name="Degnan B."/>
            <person name="De Tomaso A."/>
            <person name="Davidson B."/>
            <person name="Di Gregorio A."/>
            <person name="Gelpke M."/>
            <person name="Goodstein D.M."/>
            <person name="Harafuji N."/>
            <person name="Hastings K.E."/>
            <person name="Ho I."/>
            <person name="Hotta K."/>
            <person name="Huang W."/>
            <person name="Kawashima T."/>
            <person name="Lemaire P."/>
            <person name="Martinez D."/>
            <person name="Meinertzhagen I.A."/>
            <person name="Necula S."/>
            <person name="Nonaka M."/>
            <person name="Putnam N."/>
            <person name="Rash S."/>
            <person name="Saiga H."/>
            <person name="Satake M."/>
            <person name="Terry A."/>
            <person name="Yamada L."/>
            <person name="Wang H.G."/>
            <person name="Awazu S."/>
            <person name="Azumi K."/>
            <person name="Boore J."/>
            <person name="Branno M."/>
            <person name="Chin-Bow S."/>
            <person name="DeSantis R."/>
            <person name="Doyle S."/>
            <person name="Francino P."/>
            <person name="Keys D.N."/>
            <person name="Haga S."/>
            <person name="Hayashi H."/>
            <person name="Hino K."/>
            <person name="Imai K.S."/>
            <person name="Inaba K."/>
            <person name="Kano S."/>
            <person name="Kobayashi K."/>
            <person name="Kobayashi M."/>
            <person name="Lee B.I."/>
            <person name="Makabe K.W."/>
            <person name="Manohar C."/>
            <person name="Matassi G."/>
            <person name="Medina M."/>
            <person name="Mochizuki Y."/>
            <person name="Mount S."/>
            <person name="Morishita T."/>
            <person name="Miura S."/>
            <person name="Nakayama A."/>
            <person name="Nishizaka S."/>
            <person name="Nomoto H."/>
            <person name="Ohta F."/>
            <person name="Oishi K."/>
            <person name="Rigoutsos I."/>
            <person name="Sano M."/>
            <person name="Sasaki A."/>
            <person name="Sasakura Y."/>
            <person name="Shoguchi E."/>
            <person name="Shin-i T."/>
            <person name="Spagnuolo A."/>
            <person name="Stainier D."/>
            <person name="Suzuki M.M."/>
            <person name="Tassy O."/>
            <person name="Takatori N."/>
            <person name="Tokuoka M."/>
            <person name="Yagi K."/>
            <person name="Yoshizaki F."/>
            <person name="Wada S."/>
            <person name="Zhang C."/>
            <person name="Hyatt P.D."/>
            <person name="Larimer F."/>
            <person name="Detter C."/>
            <person name="Doggett N."/>
            <person name="Glavina T."/>
            <person name="Hawkins T."/>
            <person name="Richardson P."/>
            <person name="Lucas S."/>
            <person name="Kohara Y."/>
            <person name="Levine M."/>
            <person name="Satoh N."/>
            <person name="Rokhsar D.S."/>
        </authorList>
    </citation>
    <scope>NUCLEOTIDE SEQUENCE [LARGE SCALE GENOMIC DNA]</scope>
</reference>
<organism evidence="1 2">
    <name type="scientific">Ciona intestinalis</name>
    <name type="common">Transparent sea squirt</name>
    <name type="synonym">Ascidia intestinalis</name>
    <dbReference type="NCBI Taxonomy" id="7719"/>
    <lineage>
        <taxon>Eukaryota</taxon>
        <taxon>Metazoa</taxon>
        <taxon>Chordata</taxon>
        <taxon>Tunicata</taxon>
        <taxon>Ascidiacea</taxon>
        <taxon>Phlebobranchia</taxon>
        <taxon>Cionidae</taxon>
        <taxon>Ciona</taxon>
    </lineage>
</organism>